<dbReference type="PROSITE" id="PS51212">
    <property type="entry name" value="WSC"/>
    <property type="match status" value="1"/>
</dbReference>
<dbReference type="EMBL" id="AMQM01006802">
    <property type="status" value="NOT_ANNOTATED_CDS"/>
    <property type="molecule type" value="Genomic_DNA"/>
</dbReference>
<proteinExistence type="predicted"/>
<comment type="subcellular location">
    <subcellularLocation>
        <location evidence="1">Membrane</location>
        <topology evidence="1">Single-pass membrane protein</topology>
    </subcellularLocation>
</comment>
<protein>
    <recommendedName>
        <fullName evidence="7">WSC domain-containing protein</fullName>
    </recommendedName>
</protein>
<evidence type="ECO:0000256" key="6">
    <source>
        <dbReference type="ARBA" id="ARBA00023180"/>
    </source>
</evidence>
<evidence type="ECO:0000313" key="10">
    <source>
        <dbReference type="Proteomes" id="UP000015101"/>
    </source>
</evidence>
<dbReference type="InterPro" id="IPR051836">
    <property type="entry name" value="Kremen_rcpt"/>
</dbReference>
<evidence type="ECO:0000256" key="2">
    <source>
        <dbReference type="ARBA" id="ARBA00022692"/>
    </source>
</evidence>
<dbReference type="GO" id="GO:0016020">
    <property type="term" value="C:membrane"/>
    <property type="evidence" value="ECO:0007669"/>
    <property type="project" value="UniProtKB-SubCell"/>
</dbReference>
<keyword evidence="6" id="KW-0325">Glycoprotein</keyword>
<dbReference type="InterPro" id="IPR002889">
    <property type="entry name" value="WSC_carb-bd"/>
</dbReference>
<dbReference type="EnsemblMetazoa" id="HelroT179286">
    <property type="protein sequence ID" value="HelroP179286"/>
    <property type="gene ID" value="HelroG179286"/>
</dbReference>
<dbReference type="CTD" id="20207223"/>
<dbReference type="OMA" id="YNCAGAN"/>
<keyword evidence="3" id="KW-0732">Signal</keyword>
<gene>
    <name evidence="9" type="primary">20207223</name>
    <name evidence="8" type="ORF">HELRODRAFT_179286</name>
</gene>
<dbReference type="Pfam" id="PF01822">
    <property type="entry name" value="WSC"/>
    <property type="match status" value="1"/>
</dbReference>
<dbReference type="PANTHER" id="PTHR24269:SF16">
    <property type="entry name" value="PROTEIN SLG1"/>
    <property type="match status" value="1"/>
</dbReference>
<evidence type="ECO:0000313" key="9">
    <source>
        <dbReference type="EnsemblMetazoa" id="HelroP179286"/>
    </source>
</evidence>
<dbReference type="SMART" id="SM00321">
    <property type="entry name" value="WSC"/>
    <property type="match status" value="1"/>
</dbReference>
<evidence type="ECO:0000259" key="7">
    <source>
        <dbReference type="PROSITE" id="PS51212"/>
    </source>
</evidence>
<dbReference type="STRING" id="6412.T1FEH4"/>
<dbReference type="EMBL" id="KB097519">
    <property type="protein sequence ID" value="ESN95510.1"/>
    <property type="molecule type" value="Genomic_DNA"/>
</dbReference>
<keyword evidence="4" id="KW-1133">Transmembrane helix</keyword>
<reference evidence="10" key="1">
    <citation type="submission" date="2012-12" db="EMBL/GenBank/DDBJ databases">
        <authorList>
            <person name="Hellsten U."/>
            <person name="Grimwood J."/>
            <person name="Chapman J.A."/>
            <person name="Shapiro H."/>
            <person name="Aerts A."/>
            <person name="Otillar R.P."/>
            <person name="Terry A.Y."/>
            <person name="Boore J.L."/>
            <person name="Simakov O."/>
            <person name="Marletaz F."/>
            <person name="Cho S.-J."/>
            <person name="Edsinger-Gonzales E."/>
            <person name="Havlak P."/>
            <person name="Kuo D.-H."/>
            <person name="Larsson T."/>
            <person name="Lv J."/>
            <person name="Arendt D."/>
            <person name="Savage R."/>
            <person name="Osoegawa K."/>
            <person name="de Jong P."/>
            <person name="Lindberg D.R."/>
            <person name="Seaver E.C."/>
            <person name="Weisblat D.A."/>
            <person name="Putnam N.H."/>
            <person name="Grigoriev I.V."/>
            <person name="Rokhsar D.S."/>
        </authorList>
    </citation>
    <scope>NUCLEOTIDE SEQUENCE</scope>
</reference>
<keyword evidence="5" id="KW-0472">Membrane</keyword>
<dbReference type="eggNOG" id="KOG4157">
    <property type="taxonomic scope" value="Eukaryota"/>
</dbReference>
<keyword evidence="2" id="KW-0812">Transmembrane</keyword>
<dbReference type="KEGG" id="hro:HELRODRAFT_179286"/>
<evidence type="ECO:0000256" key="1">
    <source>
        <dbReference type="ARBA" id="ARBA00004167"/>
    </source>
</evidence>
<evidence type="ECO:0000313" key="8">
    <source>
        <dbReference type="EMBL" id="ESN95510.1"/>
    </source>
</evidence>
<evidence type="ECO:0000256" key="3">
    <source>
        <dbReference type="ARBA" id="ARBA00022729"/>
    </source>
</evidence>
<dbReference type="GeneID" id="20207223"/>
<evidence type="ECO:0000256" key="4">
    <source>
        <dbReference type="ARBA" id="ARBA00022989"/>
    </source>
</evidence>
<reference evidence="8 10" key="2">
    <citation type="journal article" date="2013" name="Nature">
        <title>Insights into bilaterian evolution from three spiralian genomes.</title>
        <authorList>
            <person name="Simakov O."/>
            <person name="Marletaz F."/>
            <person name="Cho S.J."/>
            <person name="Edsinger-Gonzales E."/>
            <person name="Havlak P."/>
            <person name="Hellsten U."/>
            <person name="Kuo D.H."/>
            <person name="Larsson T."/>
            <person name="Lv J."/>
            <person name="Arendt D."/>
            <person name="Savage R."/>
            <person name="Osoegawa K."/>
            <person name="de Jong P."/>
            <person name="Grimwood J."/>
            <person name="Chapman J.A."/>
            <person name="Shapiro H."/>
            <person name="Aerts A."/>
            <person name="Otillar R.P."/>
            <person name="Terry A.Y."/>
            <person name="Boore J.L."/>
            <person name="Grigoriev I.V."/>
            <person name="Lindberg D.R."/>
            <person name="Seaver E.C."/>
            <person name="Weisblat D.A."/>
            <person name="Putnam N.H."/>
            <person name="Rokhsar D.S."/>
        </authorList>
    </citation>
    <scope>NUCLEOTIDE SEQUENCE</scope>
</reference>
<keyword evidence="10" id="KW-1185">Reference proteome</keyword>
<dbReference type="OrthoDB" id="6137645at2759"/>
<reference evidence="9" key="3">
    <citation type="submission" date="2015-06" db="UniProtKB">
        <authorList>
            <consortium name="EnsemblMetazoa"/>
        </authorList>
    </citation>
    <scope>IDENTIFICATION</scope>
</reference>
<feature type="domain" description="WSC" evidence="7">
    <location>
        <begin position="2"/>
        <end position="93"/>
    </location>
</feature>
<evidence type="ECO:0000256" key="5">
    <source>
        <dbReference type="ARBA" id="ARBA00023136"/>
    </source>
</evidence>
<dbReference type="AlphaFoldDB" id="T1FEH4"/>
<dbReference type="Proteomes" id="UP000015101">
    <property type="component" value="Unassembled WGS sequence"/>
</dbReference>
<dbReference type="InParanoid" id="T1FEH4"/>
<dbReference type="RefSeq" id="XP_009026379.1">
    <property type="nucleotide sequence ID" value="XM_009028131.1"/>
</dbReference>
<dbReference type="HOGENOM" id="CLU_2029211_0_0_1"/>
<dbReference type="PANTHER" id="PTHR24269">
    <property type="entry name" value="KREMEN PROTEIN"/>
    <property type="match status" value="1"/>
</dbReference>
<organism evidence="9 10">
    <name type="scientific">Helobdella robusta</name>
    <name type="common">Californian leech</name>
    <dbReference type="NCBI Taxonomy" id="6412"/>
    <lineage>
        <taxon>Eukaryota</taxon>
        <taxon>Metazoa</taxon>
        <taxon>Spiralia</taxon>
        <taxon>Lophotrochozoa</taxon>
        <taxon>Annelida</taxon>
        <taxon>Clitellata</taxon>
        <taxon>Hirudinea</taxon>
        <taxon>Rhynchobdellida</taxon>
        <taxon>Glossiphoniidae</taxon>
        <taxon>Helobdella</taxon>
    </lineage>
</organism>
<sequence>MPPRYIGCYTDDKKPGMRDLQFSSIDGRMTPVFCSDVCYRHNYTVFGVQYHNECYCSHSYGAYGVGNGCSYTCSGDSREICGGASMNSVYSVCDKGMHGLKCNLKCPCAPLCTCHRLNASII</sequence>
<name>T1FEH4_HELRO</name>
<accession>T1FEH4</accession>